<feature type="transmembrane region" description="Helical" evidence="1">
    <location>
        <begin position="148"/>
        <end position="171"/>
    </location>
</feature>
<keyword evidence="1" id="KW-0472">Membrane</keyword>
<dbReference type="AlphaFoldDB" id="A0A1H9WE92"/>
<accession>A0A1H9WE92</accession>
<comment type="caution">
    <text evidence="2">The sequence shown here is derived from an EMBL/GenBank/DDBJ whole genome shotgun (WGS) entry which is preliminary data.</text>
</comment>
<feature type="transmembrane region" description="Helical" evidence="1">
    <location>
        <begin position="72"/>
        <end position="102"/>
    </location>
</feature>
<feature type="transmembrane region" description="Helical" evidence="1">
    <location>
        <begin position="30"/>
        <end position="52"/>
    </location>
</feature>
<dbReference type="EMBL" id="FOGV01000033">
    <property type="protein sequence ID" value="SES32111.1"/>
    <property type="molecule type" value="Genomic_DNA"/>
</dbReference>
<proteinExistence type="predicted"/>
<keyword evidence="3" id="KW-1185">Reference proteome</keyword>
<evidence type="ECO:0000313" key="2">
    <source>
        <dbReference type="EMBL" id="SES32111.1"/>
    </source>
</evidence>
<evidence type="ECO:0000256" key="1">
    <source>
        <dbReference type="SAM" id="Phobius"/>
    </source>
</evidence>
<keyword evidence="1" id="KW-1133">Transmembrane helix</keyword>
<organism evidence="2 3">
    <name type="scientific">Salisediminibacterium halotolerans</name>
    <dbReference type="NCBI Taxonomy" id="517425"/>
    <lineage>
        <taxon>Bacteria</taxon>
        <taxon>Bacillati</taxon>
        <taxon>Bacillota</taxon>
        <taxon>Bacilli</taxon>
        <taxon>Bacillales</taxon>
        <taxon>Bacillaceae</taxon>
        <taxon>Salisediminibacterium</taxon>
    </lineage>
</organism>
<evidence type="ECO:0000313" key="3">
    <source>
        <dbReference type="Proteomes" id="UP000199318"/>
    </source>
</evidence>
<reference evidence="3" key="1">
    <citation type="submission" date="2016-10" db="EMBL/GenBank/DDBJ databases">
        <authorList>
            <person name="de Groot N.N."/>
        </authorList>
    </citation>
    <scope>NUCLEOTIDE SEQUENCE [LARGE SCALE GENOMIC DNA]</scope>
    <source>
        <strain evidence="3">10nlg</strain>
    </source>
</reference>
<dbReference type="STRING" id="1464123.SAMN05444126_13316"/>
<gene>
    <name evidence="2" type="ORF">SAMN05444126_13316</name>
</gene>
<keyword evidence="1" id="KW-0812">Transmembrane</keyword>
<name>A0A1H9WE92_9BACI</name>
<sequence>MFVLRKFLPRSLRRIVNMSRRQAVYELRGNLWFSSVIYAAAAVVLAFITYWIDFNLTIEHATPNVMHVTHEYLYTVLGTLLAGVITLNAFTFNSTLVVLTTFSGQFSPRLLLTFISDKRTQRVLGLFNAAFIYLLASFFMLHELVHEIYVAIPLTAFIMTLLAMANFVYFINHVVKWMQVPTLTHNMKMESSKRIMGTLQKDLEPYRDNDSDQSAHQYSRREAHVIRAEQTGFLQIIDFKKLIKFATEDDIVVQIEVRVGDFITRGMPILRYWSDKQRPEREDFYRNMLYLGHKKTELQDLEYGINKLKEVAIKSIGNYDPSTTRNAINQLSDLLIDVATITKFTPYLTNRNNELRLIIPDESFDYYLHTAFSQIVYYGENDPVLLNDILDGLTTVAQSVYHEDMKCTWEFAEHLMSIYKKPNSFKYEDKRFTSSLRQLAVMTHQTERYNELTGEGD</sequence>
<protein>
    <submittedName>
        <fullName evidence="2">Uncharacterized membrane protein</fullName>
    </submittedName>
</protein>
<dbReference type="Proteomes" id="UP000199318">
    <property type="component" value="Unassembled WGS sequence"/>
</dbReference>
<dbReference type="InterPro" id="IPR018723">
    <property type="entry name" value="DUF2254_membrane"/>
</dbReference>
<dbReference type="Pfam" id="PF10011">
    <property type="entry name" value="DUF2254"/>
    <property type="match status" value="1"/>
</dbReference>
<feature type="transmembrane region" description="Helical" evidence="1">
    <location>
        <begin position="123"/>
        <end position="142"/>
    </location>
</feature>